<dbReference type="PROSITE" id="PS00107">
    <property type="entry name" value="PROTEIN_KINASE_ATP"/>
    <property type="match status" value="1"/>
</dbReference>
<feature type="binding site" evidence="14">
    <location>
        <position position="404"/>
    </location>
    <ligand>
        <name>ATP</name>
        <dbReference type="ChEBI" id="CHEBI:30616"/>
    </ligand>
</feature>
<keyword evidence="10 15" id="KW-1133">Transmembrane helix</keyword>
<dbReference type="GO" id="GO:0004674">
    <property type="term" value="F:protein serine/threonine kinase activity"/>
    <property type="evidence" value="ECO:0007669"/>
    <property type="project" value="UniProtKB-KW"/>
</dbReference>
<evidence type="ECO:0000256" key="14">
    <source>
        <dbReference type="PROSITE-ProRule" id="PRU10141"/>
    </source>
</evidence>
<keyword evidence="2" id="KW-0723">Serine/threonine-protein kinase</keyword>
<feature type="domain" description="Protein kinase" evidence="17">
    <location>
        <begin position="376"/>
        <end position="657"/>
    </location>
</feature>
<feature type="signal peptide" evidence="16">
    <location>
        <begin position="1"/>
        <end position="25"/>
    </location>
</feature>
<dbReference type="FunFam" id="1.10.510.10:FF:000129">
    <property type="entry name" value="cysteine-rich receptor-like protein kinase 10"/>
    <property type="match status" value="1"/>
</dbReference>
<dbReference type="PROSITE" id="PS50011">
    <property type="entry name" value="PROTEIN_KINASE_DOM"/>
    <property type="match status" value="1"/>
</dbReference>
<comment type="subcellular location">
    <subcellularLocation>
        <location evidence="1">Membrane</location>
        <topology evidence="1">Single-pass membrane protein</topology>
    </subcellularLocation>
</comment>
<dbReference type="CDD" id="cd23509">
    <property type="entry name" value="Gnk2-like"/>
    <property type="match status" value="2"/>
</dbReference>
<keyword evidence="5 16" id="KW-0732">Signal</keyword>
<dbReference type="CDD" id="cd14066">
    <property type="entry name" value="STKc_IRAK"/>
    <property type="match status" value="1"/>
</dbReference>
<dbReference type="FunFam" id="3.30.200.20:FF:000727">
    <property type="entry name" value="Cysteine-rich RLK (RECEPTOR-like protein kinase) 23"/>
    <property type="match status" value="1"/>
</dbReference>
<name>A0AAV2FHL5_9ROSI</name>
<feature type="chain" id="PRO_5043315178" description="Cysteine-rich receptor-like protein kinase 10" evidence="16">
    <location>
        <begin position="26"/>
        <end position="708"/>
    </location>
</feature>
<feature type="transmembrane region" description="Helical" evidence="15">
    <location>
        <begin position="290"/>
        <end position="315"/>
    </location>
</feature>
<evidence type="ECO:0000256" key="5">
    <source>
        <dbReference type="ARBA" id="ARBA00022729"/>
    </source>
</evidence>
<organism evidence="19 20">
    <name type="scientific">Linum trigynum</name>
    <dbReference type="NCBI Taxonomy" id="586398"/>
    <lineage>
        <taxon>Eukaryota</taxon>
        <taxon>Viridiplantae</taxon>
        <taxon>Streptophyta</taxon>
        <taxon>Embryophyta</taxon>
        <taxon>Tracheophyta</taxon>
        <taxon>Spermatophyta</taxon>
        <taxon>Magnoliopsida</taxon>
        <taxon>eudicotyledons</taxon>
        <taxon>Gunneridae</taxon>
        <taxon>Pentapetalae</taxon>
        <taxon>rosids</taxon>
        <taxon>fabids</taxon>
        <taxon>Malpighiales</taxon>
        <taxon>Linaceae</taxon>
        <taxon>Linum</taxon>
    </lineage>
</organism>
<sequence length="708" mass="77691">MMLSKFSLLLILLLLLLLPFQLTLAQPSNPTYITHVCPTATAFTPNSTFATNLNALLSLFSTAATAGAPFHYAAAGNQSFRPDTAAAYGLYLCRGDTTPKECQDCVNFAASHTAQHCPNRKTAVIWFDRCMVRYSNRSSFSVQPDTFVLCNNATNATNPNRFNQLATRLMREIIAEAAAGESKKFATKSDVAAPSRSVYAMAQCTNDLSGENCDRCLRTCLSLLPSCCNSGKQGGRVLLPSCNIRYESHPFYRETATTEVAAAPPELEVPAPAPVETRVEGDGSGISSGAIIAAIGVPVAVFMWIVGGLACCFINNRMRSSSTRKKLKLVHNAASGSGGDPNGRNWWRFSIEENEITNAESLQFDLATIEAATSNYDPRNKLGQGGFGEVYRGTLITGEEIAVKRLSKSSGQGEEEFKNEVLLVAKLQHKNLVRLLGFCLEGDERILVYEFVPNKSLDHFLYAEERKMLLNWPSRHQIILGIVRGTLYLHEDSRLKIIHRDLKASNILLDKDMKPKISDFGMARIFGVDQTQANTNRIVGTFGYMSPEYAMYGQFSEKTDVYSFGVLLLEIITGLKNSTFTKKDGAQDLLGYVWKNWKDGTPLEVLDTTLLDSYSYNEVLRCIHVGLLCVQEQAADRPTMATVALMLSGYSVSQPLLPKQPAFFSPTSCSSAVGRGGRGTRQVVVVVENGQSGDKSINEASITDMYPR</sequence>
<dbReference type="PANTHER" id="PTHR27002">
    <property type="entry name" value="RECEPTOR-LIKE SERINE/THREONINE-PROTEIN KINASE SD1-8"/>
    <property type="match status" value="1"/>
</dbReference>
<evidence type="ECO:0000256" key="4">
    <source>
        <dbReference type="ARBA" id="ARBA00022692"/>
    </source>
</evidence>
<dbReference type="Gene3D" id="3.30.430.20">
    <property type="entry name" value="Gnk2 domain, C-X8-C-X2-C motif"/>
    <property type="match status" value="2"/>
</dbReference>
<dbReference type="GO" id="GO:0005524">
    <property type="term" value="F:ATP binding"/>
    <property type="evidence" value="ECO:0007669"/>
    <property type="project" value="UniProtKB-UniRule"/>
</dbReference>
<dbReference type="InterPro" id="IPR011009">
    <property type="entry name" value="Kinase-like_dom_sf"/>
</dbReference>
<evidence type="ECO:0000259" key="17">
    <source>
        <dbReference type="PROSITE" id="PS50011"/>
    </source>
</evidence>
<evidence type="ECO:0000256" key="8">
    <source>
        <dbReference type="ARBA" id="ARBA00022777"/>
    </source>
</evidence>
<feature type="domain" description="Gnk2-homologous" evidence="18">
    <location>
        <begin position="144"/>
        <end position="251"/>
    </location>
</feature>
<feature type="domain" description="Gnk2-homologous" evidence="18">
    <location>
        <begin position="31"/>
        <end position="139"/>
    </location>
</feature>
<dbReference type="InterPro" id="IPR000719">
    <property type="entry name" value="Prot_kinase_dom"/>
</dbReference>
<evidence type="ECO:0000256" key="7">
    <source>
        <dbReference type="ARBA" id="ARBA00022741"/>
    </source>
</evidence>
<keyword evidence="13" id="KW-0325">Glycoprotein</keyword>
<keyword evidence="6" id="KW-0677">Repeat</keyword>
<dbReference type="AlphaFoldDB" id="A0AAV2FHL5"/>
<gene>
    <name evidence="19" type="ORF">LTRI10_LOCUS38001</name>
</gene>
<keyword evidence="4 15" id="KW-0812">Transmembrane</keyword>
<dbReference type="Gene3D" id="3.30.200.20">
    <property type="entry name" value="Phosphorylase Kinase, domain 1"/>
    <property type="match status" value="1"/>
</dbReference>
<accession>A0AAV2FHL5</accession>
<reference evidence="19 20" key="1">
    <citation type="submission" date="2024-04" db="EMBL/GenBank/DDBJ databases">
        <authorList>
            <person name="Fracassetti M."/>
        </authorList>
    </citation>
    <scope>NUCLEOTIDE SEQUENCE [LARGE SCALE GENOMIC DNA]</scope>
</reference>
<dbReference type="GO" id="GO:0009751">
    <property type="term" value="P:response to salicylic acid"/>
    <property type="evidence" value="ECO:0007669"/>
    <property type="project" value="UniProtKB-ARBA"/>
</dbReference>
<keyword evidence="20" id="KW-1185">Reference proteome</keyword>
<keyword evidence="8" id="KW-0418">Kinase</keyword>
<evidence type="ECO:0000256" key="6">
    <source>
        <dbReference type="ARBA" id="ARBA00022737"/>
    </source>
</evidence>
<evidence type="ECO:0000256" key="1">
    <source>
        <dbReference type="ARBA" id="ARBA00004167"/>
    </source>
</evidence>
<keyword evidence="12" id="KW-0675">Receptor</keyword>
<evidence type="ECO:0000313" key="20">
    <source>
        <dbReference type="Proteomes" id="UP001497516"/>
    </source>
</evidence>
<dbReference type="PANTHER" id="PTHR27002:SF1050">
    <property type="entry name" value="CYSTEINE-RICH RECEPTOR-LIKE PROTEIN KINASE 5"/>
    <property type="match status" value="1"/>
</dbReference>
<keyword evidence="11 15" id="KW-0472">Membrane</keyword>
<keyword evidence="7 14" id="KW-0547">Nucleotide-binding</keyword>
<dbReference type="SMART" id="SM00220">
    <property type="entry name" value="S_TKc"/>
    <property type="match status" value="1"/>
</dbReference>
<dbReference type="Proteomes" id="UP001497516">
    <property type="component" value="Chromosome 6"/>
</dbReference>
<evidence type="ECO:0000256" key="3">
    <source>
        <dbReference type="ARBA" id="ARBA00022679"/>
    </source>
</evidence>
<evidence type="ECO:0000259" key="18">
    <source>
        <dbReference type="PROSITE" id="PS51473"/>
    </source>
</evidence>
<dbReference type="InterPro" id="IPR017441">
    <property type="entry name" value="Protein_kinase_ATP_BS"/>
</dbReference>
<dbReference type="InterPro" id="IPR008271">
    <property type="entry name" value="Ser/Thr_kinase_AS"/>
</dbReference>
<dbReference type="InterPro" id="IPR001245">
    <property type="entry name" value="Ser-Thr/Tyr_kinase_cat_dom"/>
</dbReference>
<dbReference type="Pfam" id="PF07714">
    <property type="entry name" value="PK_Tyr_Ser-Thr"/>
    <property type="match status" value="1"/>
</dbReference>
<evidence type="ECO:0000256" key="10">
    <source>
        <dbReference type="ARBA" id="ARBA00022989"/>
    </source>
</evidence>
<keyword evidence="9 14" id="KW-0067">ATP-binding</keyword>
<evidence type="ECO:0000256" key="9">
    <source>
        <dbReference type="ARBA" id="ARBA00022840"/>
    </source>
</evidence>
<dbReference type="PROSITE" id="PS00108">
    <property type="entry name" value="PROTEIN_KINASE_ST"/>
    <property type="match status" value="1"/>
</dbReference>
<proteinExistence type="predicted"/>
<evidence type="ECO:0000313" key="19">
    <source>
        <dbReference type="EMBL" id="CAL1397728.1"/>
    </source>
</evidence>
<evidence type="ECO:0000256" key="12">
    <source>
        <dbReference type="ARBA" id="ARBA00023170"/>
    </source>
</evidence>
<evidence type="ECO:0000256" key="11">
    <source>
        <dbReference type="ARBA" id="ARBA00023136"/>
    </source>
</evidence>
<dbReference type="InterPro" id="IPR038408">
    <property type="entry name" value="GNK2_sf"/>
</dbReference>
<dbReference type="EMBL" id="OZ034819">
    <property type="protein sequence ID" value="CAL1397728.1"/>
    <property type="molecule type" value="Genomic_DNA"/>
</dbReference>
<dbReference type="SUPFAM" id="SSF56112">
    <property type="entry name" value="Protein kinase-like (PK-like)"/>
    <property type="match status" value="1"/>
</dbReference>
<dbReference type="FunFam" id="3.30.430.20:FF:000002">
    <property type="entry name" value="Cysteine-rich receptor-like protein kinase 10"/>
    <property type="match status" value="1"/>
</dbReference>
<evidence type="ECO:0008006" key="21">
    <source>
        <dbReference type="Google" id="ProtNLM"/>
    </source>
</evidence>
<keyword evidence="3" id="KW-0808">Transferase</keyword>
<dbReference type="GO" id="GO:0005886">
    <property type="term" value="C:plasma membrane"/>
    <property type="evidence" value="ECO:0007669"/>
    <property type="project" value="TreeGrafter"/>
</dbReference>
<evidence type="ECO:0000256" key="15">
    <source>
        <dbReference type="SAM" id="Phobius"/>
    </source>
</evidence>
<dbReference type="FunFam" id="3.30.430.20:FF:000003">
    <property type="entry name" value="Cysteine-rich RLK (RECEPTOR-like protein kinase) 10"/>
    <property type="match status" value="1"/>
</dbReference>
<dbReference type="Pfam" id="PF01657">
    <property type="entry name" value="Stress-antifung"/>
    <property type="match status" value="2"/>
</dbReference>
<dbReference type="InterPro" id="IPR002902">
    <property type="entry name" value="GNK2"/>
</dbReference>
<evidence type="ECO:0000256" key="16">
    <source>
        <dbReference type="SAM" id="SignalP"/>
    </source>
</evidence>
<evidence type="ECO:0000256" key="2">
    <source>
        <dbReference type="ARBA" id="ARBA00022527"/>
    </source>
</evidence>
<evidence type="ECO:0000256" key="13">
    <source>
        <dbReference type="ARBA" id="ARBA00023180"/>
    </source>
</evidence>
<dbReference type="PROSITE" id="PS51473">
    <property type="entry name" value="GNK2"/>
    <property type="match status" value="2"/>
</dbReference>
<dbReference type="GO" id="GO:0042742">
    <property type="term" value="P:defense response to bacterium"/>
    <property type="evidence" value="ECO:0007669"/>
    <property type="project" value="UniProtKB-ARBA"/>
</dbReference>
<protein>
    <recommendedName>
        <fullName evidence="21">Cysteine-rich receptor-like protein kinase 10</fullName>
    </recommendedName>
</protein>
<dbReference type="Gene3D" id="1.10.510.10">
    <property type="entry name" value="Transferase(Phosphotransferase) domain 1"/>
    <property type="match status" value="1"/>
</dbReference>